<dbReference type="InterPro" id="IPR050382">
    <property type="entry name" value="MFS_Na/Anion_cotransporter"/>
</dbReference>
<feature type="transmembrane region" description="Helical" evidence="8">
    <location>
        <begin position="6"/>
        <end position="24"/>
    </location>
</feature>
<dbReference type="Pfam" id="PF07690">
    <property type="entry name" value="MFS_1"/>
    <property type="match status" value="1"/>
</dbReference>
<dbReference type="InterPro" id="IPR036259">
    <property type="entry name" value="MFS_trans_sf"/>
</dbReference>
<feature type="transmembrane region" description="Helical" evidence="8">
    <location>
        <begin position="145"/>
        <end position="164"/>
    </location>
</feature>
<evidence type="ECO:0000256" key="8">
    <source>
        <dbReference type="SAM" id="Phobius"/>
    </source>
</evidence>
<evidence type="ECO:0000256" key="4">
    <source>
        <dbReference type="ARBA" id="ARBA00022847"/>
    </source>
</evidence>
<accession>A0A1B6K2Q8</accession>
<dbReference type="GO" id="GO:0006820">
    <property type="term" value="P:monoatomic anion transport"/>
    <property type="evidence" value="ECO:0007669"/>
    <property type="project" value="TreeGrafter"/>
</dbReference>
<evidence type="ECO:0008006" key="10">
    <source>
        <dbReference type="Google" id="ProtNLM"/>
    </source>
</evidence>
<sequence>GWSYIFYITGIVGLIWCAVWLTVVKDKPEDDPHISTEELKYLRDNLDCGPNDSIPKHIIYPWDKFVTSLPVFSIVVAHTCMSFGFISLVVGVPLFLKDTHNYPLDSSRTGLMSFLPYLVLAVLMPVAGTLADWLRNSEVLTTTQVRKTFICSTFIIQAILILLARNLNSVNGTLVCLVLALGLSAFAWAAFSVNHLDIAPQHASVLMGFSNTFASILAFLSPSIIIYFIRDGWQYTFYIIIAVHLFAALFYWAFASGERQRWAPPAPTPESESLSLPQRSNVI</sequence>
<feature type="transmembrane region" description="Helical" evidence="8">
    <location>
        <begin position="114"/>
        <end position="133"/>
    </location>
</feature>
<feature type="transmembrane region" description="Helical" evidence="8">
    <location>
        <begin position="170"/>
        <end position="191"/>
    </location>
</feature>
<organism evidence="9">
    <name type="scientific">Homalodisca liturata</name>
    <dbReference type="NCBI Taxonomy" id="320908"/>
    <lineage>
        <taxon>Eukaryota</taxon>
        <taxon>Metazoa</taxon>
        <taxon>Ecdysozoa</taxon>
        <taxon>Arthropoda</taxon>
        <taxon>Hexapoda</taxon>
        <taxon>Insecta</taxon>
        <taxon>Pterygota</taxon>
        <taxon>Neoptera</taxon>
        <taxon>Paraneoptera</taxon>
        <taxon>Hemiptera</taxon>
        <taxon>Auchenorrhyncha</taxon>
        <taxon>Membracoidea</taxon>
        <taxon>Cicadellidae</taxon>
        <taxon>Cicadellinae</taxon>
        <taxon>Proconiini</taxon>
        <taxon>Homalodisca</taxon>
    </lineage>
</organism>
<evidence type="ECO:0000256" key="1">
    <source>
        <dbReference type="ARBA" id="ARBA00004141"/>
    </source>
</evidence>
<evidence type="ECO:0000256" key="6">
    <source>
        <dbReference type="ARBA" id="ARBA00023136"/>
    </source>
</evidence>
<dbReference type="EMBL" id="GECU01001957">
    <property type="protein sequence ID" value="JAT05750.1"/>
    <property type="molecule type" value="Transcribed_RNA"/>
</dbReference>
<feature type="transmembrane region" description="Helical" evidence="8">
    <location>
        <begin position="203"/>
        <end position="229"/>
    </location>
</feature>
<name>A0A1B6K2Q8_9HEMI</name>
<evidence type="ECO:0000256" key="3">
    <source>
        <dbReference type="ARBA" id="ARBA00022692"/>
    </source>
</evidence>
<dbReference type="PANTHER" id="PTHR11662:SF455">
    <property type="entry name" value="GH23975P"/>
    <property type="match status" value="1"/>
</dbReference>
<evidence type="ECO:0000313" key="9">
    <source>
        <dbReference type="EMBL" id="JAT05750.1"/>
    </source>
</evidence>
<gene>
    <name evidence="9" type="ORF">g.54805</name>
</gene>
<keyword evidence="2" id="KW-0813">Transport</keyword>
<feature type="region of interest" description="Disordered" evidence="7">
    <location>
        <begin position="264"/>
        <end position="283"/>
    </location>
</feature>
<reference evidence="9" key="1">
    <citation type="submission" date="2015-11" db="EMBL/GenBank/DDBJ databases">
        <title>De novo transcriptome assembly of four potential Pierce s Disease insect vectors from Arizona vineyards.</title>
        <authorList>
            <person name="Tassone E.E."/>
        </authorList>
    </citation>
    <scope>NUCLEOTIDE SEQUENCE</scope>
</reference>
<proteinExistence type="predicted"/>
<feature type="compositionally biased region" description="Polar residues" evidence="7">
    <location>
        <begin position="270"/>
        <end position="283"/>
    </location>
</feature>
<keyword evidence="3 8" id="KW-0812">Transmembrane</keyword>
<feature type="transmembrane region" description="Helical" evidence="8">
    <location>
        <begin position="235"/>
        <end position="254"/>
    </location>
</feature>
<dbReference type="SUPFAM" id="SSF103473">
    <property type="entry name" value="MFS general substrate transporter"/>
    <property type="match status" value="1"/>
</dbReference>
<dbReference type="PANTHER" id="PTHR11662">
    <property type="entry name" value="SOLUTE CARRIER FAMILY 17"/>
    <property type="match status" value="1"/>
</dbReference>
<protein>
    <recommendedName>
        <fullName evidence="10">Major facilitator superfamily (MFS) profile domain-containing protein</fullName>
    </recommendedName>
</protein>
<dbReference type="InterPro" id="IPR011701">
    <property type="entry name" value="MFS"/>
</dbReference>
<dbReference type="GO" id="GO:0016020">
    <property type="term" value="C:membrane"/>
    <property type="evidence" value="ECO:0007669"/>
    <property type="project" value="UniProtKB-SubCell"/>
</dbReference>
<keyword evidence="4" id="KW-0769">Symport</keyword>
<feature type="non-terminal residue" evidence="9">
    <location>
        <position position="1"/>
    </location>
</feature>
<evidence type="ECO:0000256" key="5">
    <source>
        <dbReference type="ARBA" id="ARBA00022989"/>
    </source>
</evidence>
<dbReference type="FunFam" id="1.20.1250.20:FF:000003">
    <property type="entry name" value="Solute carrier family 17 member 3"/>
    <property type="match status" value="1"/>
</dbReference>
<dbReference type="Gene3D" id="1.20.1250.20">
    <property type="entry name" value="MFS general substrate transporter like domains"/>
    <property type="match status" value="1"/>
</dbReference>
<evidence type="ECO:0000256" key="7">
    <source>
        <dbReference type="SAM" id="MobiDB-lite"/>
    </source>
</evidence>
<evidence type="ECO:0000256" key="2">
    <source>
        <dbReference type="ARBA" id="ARBA00022448"/>
    </source>
</evidence>
<feature type="transmembrane region" description="Helical" evidence="8">
    <location>
        <begin position="71"/>
        <end position="94"/>
    </location>
</feature>
<dbReference type="AlphaFoldDB" id="A0A1B6K2Q8"/>
<keyword evidence="5 8" id="KW-1133">Transmembrane helix</keyword>
<comment type="subcellular location">
    <subcellularLocation>
        <location evidence="1">Membrane</location>
        <topology evidence="1">Multi-pass membrane protein</topology>
    </subcellularLocation>
</comment>
<dbReference type="GO" id="GO:0015293">
    <property type="term" value="F:symporter activity"/>
    <property type="evidence" value="ECO:0007669"/>
    <property type="project" value="UniProtKB-KW"/>
</dbReference>
<keyword evidence="6 8" id="KW-0472">Membrane</keyword>